<evidence type="ECO:0000313" key="3">
    <source>
        <dbReference type="Proteomes" id="UP000192247"/>
    </source>
</evidence>
<keyword evidence="3" id="KW-1185">Reference proteome</keyword>
<sequence>MDAMGKPASGLASGTIADLGNYDQCLAVEAPDGDEAVDFTETVLSDIRANARPHSLDIAGRLVDYGHRKGRVAIDGPTCPFQLHIDSHEPWDNPITVYRLGLPNFASQPASRRQF</sequence>
<organism evidence="2 3">
    <name type="scientific">Tropilaelaps mercedesae</name>
    <dbReference type="NCBI Taxonomy" id="418985"/>
    <lineage>
        <taxon>Eukaryota</taxon>
        <taxon>Metazoa</taxon>
        <taxon>Ecdysozoa</taxon>
        <taxon>Arthropoda</taxon>
        <taxon>Chelicerata</taxon>
        <taxon>Arachnida</taxon>
        <taxon>Acari</taxon>
        <taxon>Parasitiformes</taxon>
        <taxon>Mesostigmata</taxon>
        <taxon>Gamasina</taxon>
        <taxon>Dermanyssoidea</taxon>
        <taxon>Laelapidae</taxon>
        <taxon>Tropilaelaps</taxon>
    </lineage>
</organism>
<dbReference type="InterPro" id="IPR006621">
    <property type="entry name" value="Nose-resist-to-fluoxetine_N"/>
</dbReference>
<dbReference type="Proteomes" id="UP000192247">
    <property type="component" value="Unassembled WGS sequence"/>
</dbReference>
<proteinExistence type="predicted"/>
<comment type="caution">
    <text evidence="2">The sequence shown here is derived from an EMBL/GenBank/DDBJ whole genome shotgun (WGS) entry which is preliminary data.</text>
</comment>
<feature type="domain" description="Nose resistant-to-fluoxetine protein N-terminal" evidence="1">
    <location>
        <begin position="1"/>
        <end position="39"/>
    </location>
</feature>
<name>A0A1V9X9L0_9ACAR</name>
<dbReference type="OrthoDB" id="4794873at2759"/>
<accession>A0A1V9X9L0</accession>
<protein>
    <submittedName>
        <fullName evidence="2">Nose resistant to fluoxetine protein 6-like</fullName>
    </submittedName>
</protein>
<reference evidence="2 3" key="1">
    <citation type="journal article" date="2017" name="Gigascience">
        <title>Draft genome of the honey bee ectoparasitic mite, Tropilaelaps mercedesae, is shaped by the parasitic life history.</title>
        <authorList>
            <person name="Dong X."/>
            <person name="Armstrong S.D."/>
            <person name="Xia D."/>
            <person name="Makepeace B.L."/>
            <person name="Darby A.C."/>
            <person name="Kadowaki T."/>
        </authorList>
    </citation>
    <scope>NUCLEOTIDE SEQUENCE [LARGE SCALE GENOMIC DNA]</scope>
    <source>
        <strain evidence="2">Wuxi-XJTLU</strain>
    </source>
</reference>
<evidence type="ECO:0000313" key="2">
    <source>
        <dbReference type="EMBL" id="OQR70012.1"/>
    </source>
</evidence>
<gene>
    <name evidence="2" type="ORF">BIW11_04244</name>
</gene>
<dbReference type="EMBL" id="MNPL01018869">
    <property type="protein sequence ID" value="OQR70012.1"/>
    <property type="molecule type" value="Genomic_DNA"/>
</dbReference>
<dbReference type="Pfam" id="PF20146">
    <property type="entry name" value="NRF"/>
    <property type="match status" value="1"/>
</dbReference>
<evidence type="ECO:0000259" key="1">
    <source>
        <dbReference type="Pfam" id="PF20146"/>
    </source>
</evidence>
<dbReference type="InParanoid" id="A0A1V9X9L0"/>
<dbReference type="AlphaFoldDB" id="A0A1V9X9L0"/>